<dbReference type="InterPro" id="IPR058163">
    <property type="entry name" value="LysR-type_TF_proteobact-type"/>
</dbReference>
<dbReference type="Pfam" id="PF03466">
    <property type="entry name" value="LysR_substrate"/>
    <property type="match status" value="1"/>
</dbReference>
<dbReference type="InterPro" id="IPR005119">
    <property type="entry name" value="LysR_subst-bd"/>
</dbReference>
<evidence type="ECO:0000259" key="5">
    <source>
        <dbReference type="PROSITE" id="PS50931"/>
    </source>
</evidence>
<sequence>MDRLAVMEQFLAVAEAGSFSAAARRLNVGQPSISKAVAQLEAYLGVRLFQRSTRSLTLTEAGRRYRDGAERAIAAAAAAEFAAKEDGGRLAGPVRVVVPTCLARLHLVPRLREFSDQFPEVTLDLEITDRETDVVASGVDIALRIGTLADTALVASRMARTRMALVANKAENGLDAPHNFMGQPAIISRLHHAKNSWVFRDGSARIAIMVHPALILDSDDAARSAALAGLGYAMLPRPFVADLIDTGDLVELLPDHMLEDIDLWALLPAGRDQTARVRAFLDWLRPQMNAIFADEQPGLHA</sequence>
<evidence type="ECO:0000256" key="4">
    <source>
        <dbReference type="ARBA" id="ARBA00023163"/>
    </source>
</evidence>
<dbReference type="EMBL" id="NISJ01000003">
    <property type="protein sequence ID" value="OWQ98452.1"/>
    <property type="molecule type" value="Genomic_DNA"/>
</dbReference>
<dbReference type="SUPFAM" id="SSF46785">
    <property type="entry name" value="Winged helix' DNA-binding domain"/>
    <property type="match status" value="1"/>
</dbReference>
<dbReference type="CDD" id="cd08422">
    <property type="entry name" value="PBP2_CrgA_like"/>
    <property type="match status" value="1"/>
</dbReference>
<dbReference type="FunFam" id="1.10.10.10:FF:000001">
    <property type="entry name" value="LysR family transcriptional regulator"/>
    <property type="match status" value="1"/>
</dbReference>
<dbReference type="GO" id="GO:0003700">
    <property type="term" value="F:DNA-binding transcription factor activity"/>
    <property type="evidence" value="ECO:0007669"/>
    <property type="project" value="InterPro"/>
</dbReference>
<dbReference type="OrthoDB" id="9786526at2"/>
<feature type="domain" description="HTH lysR-type" evidence="5">
    <location>
        <begin position="1"/>
        <end position="59"/>
    </location>
</feature>
<evidence type="ECO:0000256" key="1">
    <source>
        <dbReference type="ARBA" id="ARBA00009437"/>
    </source>
</evidence>
<dbReference type="AlphaFoldDB" id="A0A246JZ64"/>
<dbReference type="Proteomes" id="UP000197097">
    <property type="component" value="Unassembled WGS sequence"/>
</dbReference>
<dbReference type="PROSITE" id="PS50931">
    <property type="entry name" value="HTH_LYSR"/>
    <property type="match status" value="1"/>
</dbReference>
<dbReference type="Gene3D" id="3.40.190.290">
    <property type="match status" value="1"/>
</dbReference>
<dbReference type="GO" id="GO:0003677">
    <property type="term" value="F:DNA binding"/>
    <property type="evidence" value="ECO:0007669"/>
    <property type="project" value="UniProtKB-KW"/>
</dbReference>
<dbReference type="SUPFAM" id="SSF53850">
    <property type="entry name" value="Periplasmic binding protein-like II"/>
    <property type="match status" value="1"/>
</dbReference>
<gene>
    <name evidence="6" type="ORF">CDQ91_08225</name>
</gene>
<keyword evidence="2" id="KW-0805">Transcription regulation</keyword>
<dbReference type="Gene3D" id="1.10.10.10">
    <property type="entry name" value="Winged helix-like DNA-binding domain superfamily/Winged helix DNA-binding domain"/>
    <property type="match status" value="1"/>
</dbReference>
<evidence type="ECO:0000256" key="3">
    <source>
        <dbReference type="ARBA" id="ARBA00023125"/>
    </source>
</evidence>
<dbReference type="PANTHER" id="PTHR30537:SF5">
    <property type="entry name" value="HTH-TYPE TRANSCRIPTIONAL ACTIVATOR TTDR-RELATED"/>
    <property type="match status" value="1"/>
</dbReference>
<dbReference type="Pfam" id="PF00126">
    <property type="entry name" value="HTH_1"/>
    <property type="match status" value="1"/>
</dbReference>
<name>A0A246JZ64_9SPHN</name>
<proteinExistence type="inferred from homology"/>
<dbReference type="InterPro" id="IPR036388">
    <property type="entry name" value="WH-like_DNA-bd_sf"/>
</dbReference>
<evidence type="ECO:0000313" key="6">
    <source>
        <dbReference type="EMBL" id="OWQ98452.1"/>
    </source>
</evidence>
<keyword evidence="3" id="KW-0238">DNA-binding</keyword>
<dbReference type="RefSeq" id="WP_088472224.1">
    <property type="nucleotide sequence ID" value="NZ_NISJ01000003.1"/>
</dbReference>
<protein>
    <submittedName>
        <fullName evidence="6">LysR family transcriptional regulator</fullName>
    </submittedName>
</protein>
<comment type="caution">
    <text evidence="6">The sequence shown here is derived from an EMBL/GenBank/DDBJ whole genome shotgun (WGS) entry which is preliminary data.</text>
</comment>
<dbReference type="InterPro" id="IPR036390">
    <property type="entry name" value="WH_DNA-bd_sf"/>
</dbReference>
<accession>A0A246JZ64</accession>
<dbReference type="PANTHER" id="PTHR30537">
    <property type="entry name" value="HTH-TYPE TRANSCRIPTIONAL REGULATOR"/>
    <property type="match status" value="1"/>
</dbReference>
<evidence type="ECO:0000256" key="2">
    <source>
        <dbReference type="ARBA" id="ARBA00023015"/>
    </source>
</evidence>
<dbReference type="InterPro" id="IPR000847">
    <property type="entry name" value="LysR_HTH_N"/>
</dbReference>
<keyword evidence="7" id="KW-1185">Reference proteome</keyword>
<comment type="similarity">
    <text evidence="1">Belongs to the LysR transcriptional regulatory family.</text>
</comment>
<dbReference type="PRINTS" id="PR00039">
    <property type="entry name" value="HTHLYSR"/>
</dbReference>
<keyword evidence="4" id="KW-0804">Transcription</keyword>
<reference evidence="6 7" key="1">
    <citation type="journal article" date="2002" name="Int. J. Syst. Evol. Microbiol.">
        <title>Sphingopyxis witflariensis sp. nov., isolated from activated sludge.</title>
        <authorList>
            <person name="Kampfer P."/>
            <person name="Witzenberger R."/>
            <person name="Denner E.B."/>
            <person name="Busse H.J."/>
            <person name="Neef A."/>
        </authorList>
    </citation>
    <scope>NUCLEOTIDE SEQUENCE [LARGE SCALE GENOMIC DNA]</scope>
    <source>
        <strain evidence="6 7">DSM 14551</strain>
    </source>
</reference>
<evidence type="ECO:0000313" key="7">
    <source>
        <dbReference type="Proteomes" id="UP000197097"/>
    </source>
</evidence>
<organism evidence="6 7">
    <name type="scientific">Sphingopyxis witflariensis</name>
    <dbReference type="NCBI Taxonomy" id="173675"/>
    <lineage>
        <taxon>Bacteria</taxon>
        <taxon>Pseudomonadati</taxon>
        <taxon>Pseudomonadota</taxon>
        <taxon>Alphaproteobacteria</taxon>
        <taxon>Sphingomonadales</taxon>
        <taxon>Sphingomonadaceae</taxon>
        <taxon>Sphingopyxis</taxon>
    </lineage>
</organism>